<dbReference type="SMART" id="SM00219">
    <property type="entry name" value="TyrKc"/>
    <property type="match status" value="1"/>
</dbReference>
<dbReference type="PRINTS" id="PR00109">
    <property type="entry name" value="TYRKINASE"/>
</dbReference>
<dbReference type="PANTHER" id="PTHR24416:SF600">
    <property type="entry name" value="PDGF- AND VEGF-RECEPTOR RELATED, ISOFORM J"/>
    <property type="match status" value="1"/>
</dbReference>
<evidence type="ECO:0000256" key="2">
    <source>
        <dbReference type="ARBA" id="ARBA00004308"/>
    </source>
</evidence>
<keyword evidence="11" id="KW-0812">Transmembrane</keyword>
<keyword evidence="6 10" id="KW-0067">ATP-binding</keyword>
<dbReference type="PROSITE" id="PS00109">
    <property type="entry name" value="PROTEIN_KINASE_TYR"/>
    <property type="match status" value="1"/>
</dbReference>
<name>A0A1W0W995_HYPEX</name>
<dbReference type="Gene3D" id="1.10.510.10">
    <property type="entry name" value="Transferase(Phosphotransferase) domain 1"/>
    <property type="match status" value="1"/>
</dbReference>
<gene>
    <name evidence="15" type="ORF">BV898_13906</name>
</gene>
<dbReference type="InterPro" id="IPR001480">
    <property type="entry name" value="Bulb-type_lectin_dom"/>
</dbReference>
<feature type="signal peptide" evidence="12">
    <location>
        <begin position="1"/>
        <end position="20"/>
    </location>
</feature>
<keyword evidence="15" id="KW-0675">Receptor</keyword>
<dbReference type="PROSITE" id="PS00107">
    <property type="entry name" value="PROTEIN_KINASE_ATP"/>
    <property type="match status" value="1"/>
</dbReference>
<feature type="domain" description="Bulb-type lectin" evidence="14">
    <location>
        <begin position="320"/>
        <end position="434"/>
    </location>
</feature>
<proteinExistence type="predicted"/>
<dbReference type="AlphaFoldDB" id="A0A1W0W995"/>
<dbReference type="GO" id="GO:0004714">
    <property type="term" value="F:transmembrane receptor protein tyrosine kinase activity"/>
    <property type="evidence" value="ECO:0007669"/>
    <property type="project" value="UniProtKB-EC"/>
</dbReference>
<evidence type="ECO:0000256" key="7">
    <source>
        <dbReference type="ARBA" id="ARBA00023136"/>
    </source>
</evidence>
<dbReference type="GO" id="GO:0005524">
    <property type="term" value="F:ATP binding"/>
    <property type="evidence" value="ECO:0007669"/>
    <property type="project" value="UniProtKB-UniRule"/>
</dbReference>
<dbReference type="GO" id="GO:0043235">
    <property type="term" value="C:receptor complex"/>
    <property type="evidence" value="ECO:0007669"/>
    <property type="project" value="TreeGrafter"/>
</dbReference>
<dbReference type="InterPro" id="IPR011009">
    <property type="entry name" value="Kinase-like_dom_sf"/>
</dbReference>
<dbReference type="GO" id="GO:0005886">
    <property type="term" value="C:plasma membrane"/>
    <property type="evidence" value="ECO:0007669"/>
    <property type="project" value="TreeGrafter"/>
</dbReference>
<keyword evidence="7 11" id="KW-0472">Membrane</keyword>
<dbReference type="FunFam" id="1.10.510.10:FF:001512">
    <property type="entry name" value="Receptor tyrosine-protein kinase erbB-2"/>
    <property type="match status" value="1"/>
</dbReference>
<dbReference type="InterPro" id="IPR001245">
    <property type="entry name" value="Ser-Thr/Tyr_kinase_cat_dom"/>
</dbReference>
<dbReference type="InterPro" id="IPR050122">
    <property type="entry name" value="RTK"/>
</dbReference>
<protein>
    <submittedName>
        <fullName evidence="15">Vascular endothelial growth factor receptor 1</fullName>
    </submittedName>
</protein>
<dbReference type="Pfam" id="PF07714">
    <property type="entry name" value="PK_Tyr_Ser-Thr"/>
    <property type="match status" value="1"/>
</dbReference>
<dbReference type="CDD" id="cd00192">
    <property type="entry name" value="PTKc"/>
    <property type="match status" value="1"/>
</dbReference>
<feature type="domain" description="Protein kinase" evidence="13">
    <location>
        <begin position="670"/>
        <end position="980"/>
    </location>
</feature>
<keyword evidence="16" id="KW-1185">Reference proteome</keyword>
<dbReference type="InterPro" id="IPR000719">
    <property type="entry name" value="Prot_kinase_dom"/>
</dbReference>
<dbReference type="GO" id="GO:0050793">
    <property type="term" value="P:regulation of developmental process"/>
    <property type="evidence" value="ECO:0007669"/>
    <property type="project" value="UniProtKB-ARBA"/>
</dbReference>
<feature type="chain" id="PRO_5012461384" evidence="12">
    <location>
        <begin position="21"/>
        <end position="1026"/>
    </location>
</feature>
<keyword evidence="12" id="KW-0732">Signal</keyword>
<dbReference type="InterPro" id="IPR008266">
    <property type="entry name" value="Tyr_kinase_AS"/>
</dbReference>
<dbReference type="GO" id="GO:0030182">
    <property type="term" value="P:neuron differentiation"/>
    <property type="evidence" value="ECO:0007669"/>
    <property type="project" value="UniProtKB-ARBA"/>
</dbReference>
<keyword evidence="8" id="KW-0829">Tyrosine-protein kinase</keyword>
<evidence type="ECO:0000256" key="4">
    <source>
        <dbReference type="ARBA" id="ARBA00022741"/>
    </source>
</evidence>
<evidence type="ECO:0000256" key="5">
    <source>
        <dbReference type="ARBA" id="ARBA00022777"/>
    </source>
</evidence>
<dbReference type="PANTHER" id="PTHR24416">
    <property type="entry name" value="TYROSINE-PROTEIN KINASE RECEPTOR"/>
    <property type="match status" value="1"/>
</dbReference>
<dbReference type="EMBL" id="MTYJ01000161">
    <property type="protein sequence ID" value="OQV11781.1"/>
    <property type="molecule type" value="Genomic_DNA"/>
</dbReference>
<keyword evidence="5" id="KW-0418">Kinase</keyword>
<feature type="binding site" evidence="10">
    <location>
        <position position="705"/>
    </location>
    <ligand>
        <name>ATP</name>
        <dbReference type="ChEBI" id="CHEBI:30616"/>
    </ligand>
</feature>
<organism evidence="15 16">
    <name type="scientific">Hypsibius exemplaris</name>
    <name type="common">Freshwater tardigrade</name>
    <dbReference type="NCBI Taxonomy" id="2072580"/>
    <lineage>
        <taxon>Eukaryota</taxon>
        <taxon>Metazoa</taxon>
        <taxon>Ecdysozoa</taxon>
        <taxon>Tardigrada</taxon>
        <taxon>Eutardigrada</taxon>
        <taxon>Parachela</taxon>
        <taxon>Hypsibioidea</taxon>
        <taxon>Hypsibiidae</taxon>
        <taxon>Hypsibius</taxon>
    </lineage>
</organism>
<dbReference type="SUPFAM" id="SSF56112">
    <property type="entry name" value="Protein kinase-like (PK-like)"/>
    <property type="match status" value="1"/>
</dbReference>
<evidence type="ECO:0000256" key="11">
    <source>
        <dbReference type="SAM" id="Phobius"/>
    </source>
</evidence>
<dbReference type="CDD" id="cd12087">
    <property type="entry name" value="TM_EGFR-like"/>
    <property type="match status" value="1"/>
</dbReference>
<keyword evidence="3" id="KW-0808">Transferase</keyword>
<feature type="domain" description="Bulb-type lectin" evidence="14">
    <location>
        <begin position="44"/>
        <end position="165"/>
    </location>
</feature>
<comment type="subcellular location">
    <subcellularLocation>
        <location evidence="2">Endomembrane system</location>
    </subcellularLocation>
    <subcellularLocation>
        <location evidence="1">Membrane</location>
        <topology evidence="1">Single-pass membrane protein</topology>
    </subcellularLocation>
</comment>
<dbReference type="GO" id="GO:0007169">
    <property type="term" value="P:cell surface receptor protein tyrosine kinase signaling pathway"/>
    <property type="evidence" value="ECO:0007669"/>
    <property type="project" value="TreeGrafter"/>
</dbReference>
<keyword evidence="11" id="KW-1133">Transmembrane helix</keyword>
<dbReference type="PROSITE" id="PS50927">
    <property type="entry name" value="BULB_LECTIN"/>
    <property type="match status" value="2"/>
</dbReference>
<evidence type="ECO:0000256" key="10">
    <source>
        <dbReference type="PROSITE-ProRule" id="PRU10141"/>
    </source>
</evidence>
<dbReference type="SMART" id="SM00108">
    <property type="entry name" value="B_lectin"/>
    <property type="match status" value="2"/>
</dbReference>
<dbReference type="InterPro" id="IPR036426">
    <property type="entry name" value="Bulb-type_lectin_dom_sf"/>
</dbReference>
<dbReference type="Gene3D" id="3.30.200.20">
    <property type="entry name" value="Phosphorylase Kinase, domain 1"/>
    <property type="match status" value="1"/>
</dbReference>
<evidence type="ECO:0000256" key="6">
    <source>
        <dbReference type="ARBA" id="ARBA00022840"/>
    </source>
</evidence>
<evidence type="ECO:0000259" key="13">
    <source>
        <dbReference type="PROSITE" id="PS50011"/>
    </source>
</evidence>
<dbReference type="InterPro" id="IPR017441">
    <property type="entry name" value="Protein_kinase_ATP_BS"/>
</dbReference>
<accession>A0A1W0W995</accession>
<evidence type="ECO:0000313" key="16">
    <source>
        <dbReference type="Proteomes" id="UP000192578"/>
    </source>
</evidence>
<evidence type="ECO:0000259" key="14">
    <source>
        <dbReference type="PROSITE" id="PS50927"/>
    </source>
</evidence>
<dbReference type="GO" id="GO:0012505">
    <property type="term" value="C:endomembrane system"/>
    <property type="evidence" value="ECO:0007669"/>
    <property type="project" value="UniProtKB-SubCell"/>
</dbReference>
<dbReference type="GO" id="GO:0051130">
    <property type="term" value="P:positive regulation of cellular component organization"/>
    <property type="evidence" value="ECO:0007669"/>
    <property type="project" value="UniProtKB-ARBA"/>
</dbReference>
<evidence type="ECO:0000256" key="1">
    <source>
        <dbReference type="ARBA" id="ARBA00004167"/>
    </source>
</evidence>
<evidence type="ECO:0000256" key="9">
    <source>
        <dbReference type="ARBA" id="ARBA00051243"/>
    </source>
</evidence>
<reference evidence="16" key="1">
    <citation type="submission" date="2017-01" db="EMBL/GenBank/DDBJ databases">
        <title>Comparative genomics of anhydrobiosis in the tardigrade Hypsibius dujardini.</title>
        <authorList>
            <person name="Yoshida Y."/>
            <person name="Koutsovoulos G."/>
            <person name="Laetsch D."/>
            <person name="Stevens L."/>
            <person name="Kumar S."/>
            <person name="Horikawa D."/>
            <person name="Ishino K."/>
            <person name="Komine S."/>
            <person name="Tomita M."/>
            <person name="Blaxter M."/>
            <person name="Arakawa K."/>
        </authorList>
    </citation>
    <scope>NUCLEOTIDE SEQUENCE [LARGE SCALE GENOMIC DNA]</scope>
    <source>
        <strain evidence="16">Z151</strain>
    </source>
</reference>
<dbReference type="GO" id="GO:0048468">
    <property type="term" value="P:cell development"/>
    <property type="evidence" value="ECO:0007669"/>
    <property type="project" value="UniProtKB-ARBA"/>
</dbReference>
<dbReference type="OrthoDB" id="346907at2759"/>
<dbReference type="PROSITE" id="PS50011">
    <property type="entry name" value="PROTEIN_KINASE_DOM"/>
    <property type="match status" value="1"/>
</dbReference>
<comment type="catalytic activity">
    <reaction evidence="9">
        <text>L-tyrosyl-[protein] + ATP = O-phospho-L-tyrosyl-[protein] + ADP + H(+)</text>
        <dbReference type="Rhea" id="RHEA:10596"/>
        <dbReference type="Rhea" id="RHEA-COMP:10136"/>
        <dbReference type="Rhea" id="RHEA-COMP:20101"/>
        <dbReference type="ChEBI" id="CHEBI:15378"/>
        <dbReference type="ChEBI" id="CHEBI:30616"/>
        <dbReference type="ChEBI" id="CHEBI:46858"/>
        <dbReference type="ChEBI" id="CHEBI:61978"/>
        <dbReference type="ChEBI" id="CHEBI:456216"/>
        <dbReference type="EC" id="2.7.10.1"/>
    </reaction>
</comment>
<dbReference type="Proteomes" id="UP000192578">
    <property type="component" value="Unassembled WGS sequence"/>
</dbReference>
<keyword evidence="4 10" id="KW-0547">Nucleotide-binding</keyword>
<dbReference type="Gene3D" id="2.90.10.30">
    <property type="match status" value="3"/>
</dbReference>
<evidence type="ECO:0000256" key="3">
    <source>
        <dbReference type="ARBA" id="ARBA00022679"/>
    </source>
</evidence>
<dbReference type="InterPro" id="IPR020635">
    <property type="entry name" value="Tyr_kinase_cat_dom"/>
</dbReference>
<sequence>MAFRLCEGLVLFAMIKLGKLQDNVLWEDDAGHCDANGLIRPPSPSVLRSGDTLSSGNSIKSPNQRHFLSMQGDGNLVLYRKCKSNSKDKTTWATGREFPGMGHARFAIMAENGDLAISNDIKSTIYLWNSSTASQRFSGAHLRVEDSGFVCIKKNGRCLWRSGGWQGCDPVPWPAFQDAQVILRSDGDRLRAGQTVFSKHRSCNLSLDVGLNLVLRRQCDGATISLVPQSVSSPVPKFDDSSVEWDFAAYSKGYPAWLLNKFFLLNSSNDFVPAKNRSNSAELRLLDDCQMCIYKDSACLWTHHWVAPDCENRIAPSNFTQYIMSGGRLSAGQSIWSPSQNVELRMQEDGNLVIYRTCDGASIWYTTTNYAVGKPESVVMESSGLLAMRRHDCSLTWSSGTVGMWFAGARLRLKDSGSLCIENQQGDCLWNSGGFALCKPIPSPTFEEAKVILQPGERIAPGQRLYSKSRTCFLTLEHTGNLVVYRVCDEASVFALRHENGSAEGLGLRDVIFAIDFGINRDGNLEWTPINSATELYKNITHRTLGTNAAKSACLSLSDDCVMCVFKNGVCLWTAHHLTYACPSTPGSGAIAGGVVALFLVALVCLLIIRRKWQQRQSGQRIVKLEWQHNRLMANFYSFKDRSGERESEQFLEICSQYITLLEIAREKLELSDAVLGRGKFGIVYKALAHDLPTVAKSPTIVAAKTFTDRVDPHNISQLGEEMKVMLKCGQHNNIVNLLGIVRHERPFLLLEYCKYGSLSSFLKEKRWGFYSHLDETGNPTPFVQADIDLQGTQACNDQGWTPEEKSMDEHILCTDDLLKFGHQICRGMEHLASRSIIHRDLAARNVLVTGERVMKISDFGLARHGADSYTVVNAFIPLPILWMPPDTILTRQFSEKSDVWSFGVLLWEIFSLGLAPFDGPDVAKFSAAAFAEWLLQGNQLSRPINASESIFNIIKSCWELKPSERPTFTEIWKILDEMLCQTEGGSTYMVMDTLEGCDNRLDELDKKVTAYLAETVAQDQSECEL</sequence>
<evidence type="ECO:0000256" key="8">
    <source>
        <dbReference type="ARBA" id="ARBA00023137"/>
    </source>
</evidence>
<comment type="caution">
    <text evidence="15">The sequence shown here is derived from an EMBL/GenBank/DDBJ whole genome shotgun (WGS) entry which is preliminary data.</text>
</comment>
<evidence type="ECO:0000256" key="12">
    <source>
        <dbReference type="SAM" id="SignalP"/>
    </source>
</evidence>
<evidence type="ECO:0000313" key="15">
    <source>
        <dbReference type="EMBL" id="OQV11781.1"/>
    </source>
</evidence>
<feature type="transmembrane region" description="Helical" evidence="11">
    <location>
        <begin position="589"/>
        <end position="609"/>
    </location>
</feature>
<dbReference type="SUPFAM" id="SSF51110">
    <property type="entry name" value="alpha-D-mannose-specific plant lectins"/>
    <property type="match status" value="2"/>
</dbReference>